<protein>
    <submittedName>
        <fullName evidence="1">Unannotated protein</fullName>
    </submittedName>
</protein>
<evidence type="ECO:0000313" key="1">
    <source>
        <dbReference type="EMBL" id="CAB4781555.1"/>
    </source>
</evidence>
<dbReference type="AlphaFoldDB" id="A0A6J6WDL8"/>
<dbReference type="InterPro" id="IPR022292">
    <property type="entry name" value="CHP03843"/>
</dbReference>
<reference evidence="1" key="1">
    <citation type="submission" date="2020-05" db="EMBL/GenBank/DDBJ databases">
        <authorList>
            <person name="Chiriac C."/>
            <person name="Salcher M."/>
            <person name="Ghai R."/>
            <person name="Kavagutti S V."/>
        </authorList>
    </citation>
    <scope>NUCLEOTIDE SEQUENCE</scope>
</reference>
<gene>
    <name evidence="1" type="ORF">UFOPK2938_00757</name>
</gene>
<dbReference type="EMBL" id="CAEZZX010000144">
    <property type="protein sequence ID" value="CAB4781555.1"/>
    <property type="molecule type" value="Genomic_DNA"/>
</dbReference>
<sequence>MATDGDLERHGLHDSATVLQVLREGTLTVEGRLSGASNATLFCVAELDDVQIECVYKPVMGERPLWDFPDGTLGHREVAAYEVAATFARVCDDDAVLIPETIWREEGPFGDGSCQRWIEVSETQLVDIVHTHEGQPGWLSVLEASDDFGRPVQLIHQDDARLRQMALLDMVTNNSDRKGGHILVDQQGDLFGVDHGLCFNVEDKLRTVLWGWAGQPLTPGEITALELLRDELVGGELGVRLALHLEPFELDISVERIEHLLQRGHFVEPTSRWPSIPWPAF</sequence>
<proteinExistence type="predicted"/>
<organism evidence="1">
    <name type="scientific">freshwater metagenome</name>
    <dbReference type="NCBI Taxonomy" id="449393"/>
    <lineage>
        <taxon>unclassified sequences</taxon>
        <taxon>metagenomes</taxon>
        <taxon>ecological metagenomes</taxon>
    </lineage>
</organism>
<name>A0A6J6WDL8_9ZZZZ</name>
<accession>A0A6J6WDL8</accession>
<dbReference type="NCBIfam" id="TIGR03843">
    <property type="entry name" value="SCO1664 family protein"/>
    <property type="match status" value="1"/>
</dbReference>